<keyword evidence="4" id="KW-1185">Reference proteome</keyword>
<evidence type="ECO:0000256" key="2">
    <source>
        <dbReference type="SAM" id="SignalP"/>
    </source>
</evidence>
<feature type="chain" id="PRO_5047164603" description="Secreted protein" evidence="2">
    <location>
        <begin position="21"/>
        <end position="174"/>
    </location>
</feature>
<evidence type="ECO:0000256" key="1">
    <source>
        <dbReference type="SAM" id="MobiDB-lite"/>
    </source>
</evidence>
<protein>
    <recommendedName>
        <fullName evidence="5">Secreted protein</fullName>
    </recommendedName>
</protein>
<dbReference type="Proteomes" id="UP000603904">
    <property type="component" value="Unassembled WGS sequence"/>
</dbReference>
<dbReference type="PROSITE" id="PS51257">
    <property type="entry name" value="PROKAR_LIPOPROTEIN"/>
    <property type="match status" value="1"/>
</dbReference>
<organism evidence="3 4">
    <name type="scientific">Microbispora corallina</name>
    <dbReference type="NCBI Taxonomy" id="83302"/>
    <lineage>
        <taxon>Bacteria</taxon>
        <taxon>Bacillati</taxon>
        <taxon>Actinomycetota</taxon>
        <taxon>Actinomycetes</taxon>
        <taxon>Streptosporangiales</taxon>
        <taxon>Streptosporangiaceae</taxon>
        <taxon>Microbispora</taxon>
    </lineage>
</organism>
<dbReference type="EMBL" id="BOOC01000063">
    <property type="protein sequence ID" value="GIH44574.1"/>
    <property type="molecule type" value="Genomic_DNA"/>
</dbReference>
<reference evidence="3 4" key="1">
    <citation type="submission" date="2021-01" db="EMBL/GenBank/DDBJ databases">
        <title>Whole genome shotgun sequence of Microbispora corallina NBRC 16416.</title>
        <authorList>
            <person name="Komaki H."/>
            <person name="Tamura T."/>
        </authorList>
    </citation>
    <scope>NUCLEOTIDE SEQUENCE [LARGE SCALE GENOMIC DNA]</scope>
    <source>
        <strain evidence="3 4">NBRC 16416</strain>
    </source>
</reference>
<gene>
    <name evidence="3" type="ORF">Mco01_75740</name>
</gene>
<evidence type="ECO:0000313" key="3">
    <source>
        <dbReference type="EMBL" id="GIH44574.1"/>
    </source>
</evidence>
<evidence type="ECO:0000313" key="4">
    <source>
        <dbReference type="Proteomes" id="UP000603904"/>
    </source>
</evidence>
<accession>A0ABQ4GC19</accession>
<comment type="caution">
    <text evidence="3">The sequence shown here is derived from an EMBL/GenBank/DDBJ whole genome shotgun (WGS) entry which is preliminary data.</text>
</comment>
<name>A0ABQ4GC19_9ACTN</name>
<sequence>MNVRRLLAATPLALTLAVSACGAAAQNDGVASADGGTAKPAASASGSAPTDRREAQLKFAQCMREHGVNMQDPGPNGEIKIEAHKGDGQNVQEAQQACQHFLQASIGEAGGKPDPRQLDQALKFAQCMREHGIDVPDPTSDGMIRVKIKAGTPESKVKAAQEACQEFAPGKGTP</sequence>
<proteinExistence type="predicted"/>
<keyword evidence="2" id="KW-0732">Signal</keyword>
<feature type="region of interest" description="Disordered" evidence="1">
    <location>
        <begin position="28"/>
        <end position="53"/>
    </location>
</feature>
<dbReference type="RefSeq" id="WP_204061559.1">
    <property type="nucleotide sequence ID" value="NZ_BAAAGP010000054.1"/>
</dbReference>
<feature type="compositionally biased region" description="Low complexity" evidence="1">
    <location>
        <begin position="35"/>
        <end position="49"/>
    </location>
</feature>
<evidence type="ECO:0008006" key="5">
    <source>
        <dbReference type="Google" id="ProtNLM"/>
    </source>
</evidence>
<feature type="signal peptide" evidence="2">
    <location>
        <begin position="1"/>
        <end position="20"/>
    </location>
</feature>